<keyword evidence="6 10" id="KW-0418">Kinase</keyword>
<dbReference type="NCBIfam" id="TIGR02173">
    <property type="entry name" value="cyt_kin_arch"/>
    <property type="match status" value="1"/>
</dbReference>
<evidence type="ECO:0000256" key="6">
    <source>
        <dbReference type="ARBA" id="ARBA00022777"/>
    </source>
</evidence>
<evidence type="ECO:0000313" key="11">
    <source>
        <dbReference type="EMBL" id="GBF36061.1"/>
    </source>
</evidence>
<dbReference type="GO" id="GO:0036431">
    <property type="term" value="F:dCMP kinase activity"/>
    <property type="evidence" value="ECO:0007669"/>
    <property type="project" value="InterPro"/>
</dbReference>
<sequence length="181" mass="20726">MIITVGGPPGSGTTTISKLIAKRYGLKHVCAGFIFREMAKKMNMDLSEFSKYAEEHPEVDREIDAMQVEIAKEGNVVLEGRLAAWILKRHNIEPTLSIWLKAPPMVRCKRVSERENKDIETSLSEMIEREKSEKKRYKEIYNIDLEDLSIYHIVIDTSRWDVDGVLNIISTCIDSLKKENG</sequence>
<keyword evidence="5 10" id="KW-0547">Nucleotide-binding</keyword>
<organism evidence="11 12">
    <name type="scientific">Methanofervidicoccus abyssi</name>
    <dbReference type="NCBI Taxonomy" id="2082189"/>
    <lineage>
        <taxon>Archaea</taxon>
        <taxon>Methanobacteriati</taxon>
        <taxon>Methanobacteriota</taxon>
        <taxon>Methanomada group</taxon>
        <taxon>Methanococci</taxon>
        <taxon>Methanococcales</taxon>
        <taxon>Methanofervidicoccus</taxon>
    </lineage>
</organism>
<comment type="catalytic activity">
    <reaction evidence="8 10">
        <text>dCMP + ATP = dCDP + ADP</text>
        <dbReference type="Rhea" id="RHEA:25094"/>
        <dbReference type="ChEBI" id="CHEBI:30616"/>
        <dbReference type="ChEBI" id="CHEBI:57566"/>
        <dbReference type="ChEBI" id="CHEBI:58593"/>
        <dbReference type="ChEBI" id="CHEBI:456216"/>
        <dbReference type="EC" id="2.7.4.25"/>
    </reaction>
</comment>
<keyword evidence="4 10" id="KW-0808">Transferase</keyword>
<evidence type="ECO:0000256" key="7">
    <source>
        <dbReference type="ARBA" id="ARBA00022840"/>
    </source>
</evidence>
<evidence type="ECO:0000256" key="4">
    <source>
        <dbReference type="ARBA" id="ARBA00022679"/>
    </source>
</evidence>
<comment type="subcellular location">
    <subcellularLocation>
        <location evidence="1 10">Cytoplasm</location>
    </subcellularLocation>
</comment>
<dbReference type="GO" id="GO:0006220">
    <property type="term" value="P:pyrimidine nucleotide metabolic process"/>
    <property type="evidence" value="ECO:0007669"/>
    <property type="project" value="UniProtKB-UniRule"/>
</dbReference>
<evidence type="ECO:0000256" key="2">
    <source>
        <dbReference type="ARBA" id="ARBA00011005"/>
    </source>
</evidence>
<dbReference type="GO" id="GO:0005737">
    <property type="term" value="C:cytoplasm"/>
    <property type="evidence" value="ECO:0007669"/>
    <property type="project" value="UniProtKB-SubCell"/>
</dbReference>
<dbReference type="OrthoDB" id="31096at2157"/>
<keyword evidence="12" id="KW-1185">Reference proteome</keyword>
<comment type="catalytic activity">
    <reaction evidence="9 10">
        <text>CMP + ATP = CDP + ADP</text>
        <dbReference type="Rhea" id="RHEA:11600"/>
        <dbReference type="ChEBI" id="CHEBI:30616"/>
        <dbReference type="ChEBI" id="CHEBI:58069"/>
        <dbReference type="ChEBI" id="CHEBI:60377"/>
        <dbReference type="ChEBI" id="CHEBI:456216"/>
        <dbReference type="EC" id="2.7.4.25"/>
    </reaction>
</comment>
<comment type="similarity">
    <text evidence="2 10">Belongs to the cytidylate kinase family. Type 2 subfamily.</text>
</comment>
<dbReference type="EC" id="2.7.4.25" evidence="10"/>
<dbReference type="Proteomes" id="UP000290527">
    <property type="component" value="Unassembled WGS sequence"/>
</dbReference>
<evidence type="ECO:0000256" key="1">
    <source>
        <dbReference type="ARBA" id="ARBA00004496"/>
    </source>
</evidence>
<dbReference type="InterPro" id="IPR027417">
    <property type="entry name" value="P-loop_NTPase"/>
</dbReference>
<gene>
    <name evidence="10" type="primary">cmk</name>
    <name evidence="11" type="ORF">MHHB_P0286</name>
</gene>
<dbReference type="CDD" id="cd02020">
    <property type="entry name" value="CMPK"/>
    <property type="match status" value="1"/>
</dbReference>
<evidence type="ECO:0000256" key="10">
    <source>
        <dbReference type="HAMAP-Rule" id="MF_00239"/>
    </source>
</evidence>
<evidence type="ECO:0000256" key="9">
    <source>
        <dbReference type="ARBA" id="ARBA00048478"/>
    </source>
</evidence>
<dbReference type="RefSeq" id="WP_131006856.1">
    <property type="nucleotide sequence ID" value="NZ_BFAX01000002.1"/>
</dbReference>
<dbReference type="AlphaFoldDB" id="A0A401HPJ1"/>
<evidence type="ECO:0000256" key="3">
    <source>
        <dbReference type="ARBA" id="ARBA00022490"/>
    </source>
</evidence>
<reference evidence="11 12" key="1">
    <citation type="journal article" date="2019" name="Int. J. Syst. Evol. Microbiol.">
        <title>Methanofervidicoccus abyssi gen. nov., sp. nov., a hydrogenotrophic methanogen, isolated from a hydrothermal vent chimney in the Mid-Cayman Spreading Center, the Caribbean Sea.</title>
        <authorList>
            <person name="Sakai S."/>
            <person name="Takaki Y."/>
            <person name="Miyazaki M."/>
            <person name="Ogawara M."/>
            <person name="Yanagawa K."/>
            <person name="Miyazaki J."/>
            <person name="Takai K."/>
        </authorList>
    </citation>
    <scope>NUCLEOTIDE SEQUENCE [LARGE SCALE GENOMIC DNA]</scope>
    <source>
        <strain evidence="11 12">HHB</strain>
    </source>
</reference>
<name>A0A401HPJ1_9EURY</name>
<dbReference type="InterPro" id="IPR011994">
    <property type="entry name" value="Cytidylate_kinase_dom"/>
</dbReference>
<evidence type="ECO:0000313" key="12">
    <source>
        <dbReference type="Proteomes" id="UP000290527"/>
    </source>
</evidence>
<keyword evidence="7 10" id="KW-0067">ATP-binding</keyword>
<dbReference type="GO" id="GO:0036430">
    <property type="term" value="F:CMP kinase activity"/>
    <property type="evidence" value="ECO:0007669"/>
    <property type="project" value="RHEA"/>
</dbReference>
<dbReference type="Gene3D" id="3.40.50.300">
    <property type="entry name" value="P-loop containing nucleotide triphosphate hydrolases"/>
    <property type="match status" value="1"/>
</dbReference>
<keyword evidence="3 10" id="KW-0963">Cytoplasm</keyword>
<comment type="caution">
    <text evidence="11">The sequence shown here is derived from an EMBL/GenBank/DDBJ whole genome shotgun (WGS) entry which is preliminary data.</text>
</comment>
<dbReference type="HAMAP" id="MF_00239">
    <property type="entry name" value="Cytidyl_kinase_type2"/>
    <property type="match status" value="1"/>
</dbReference>
<dbReference type="InterPro" id="IPR011892">
    <property type="entry name" value="Cyt_kin_arch"/>
</dbReference>
<dbReference type="EMBL" id="BFAX01000002">
    <property type="protein sequence ID" value="GBF36061.1"/>
    <property type="molecule type" value="Genomic_DNA"/>
</dbReference>
<dbReference type="GO" id="GO:0005524">
    <property type="term" value="F:ATP binding"/>
    <property type="evidence" value="ECO:0007669"/>
    <property type="project" value="UniProtKB-UniRule"/>
</dbReference>
<accession>A0A401HPJ1</accession>
<evidence type="ECO:0000256" key="5">
    <source>
        <dbReference type="ARBA" id="ARBA00022741"/>
    </source>
</evidence>
<proteinExistence type="inferred from homology"/>
<protein>
    <recommendedName>
        <fullName evidence="10">Cytidylate kinase</fullName>
        <shortName evidence="10">CK</shortName>
        <ecNumber evidence="10">2.7.4.25</ecNumber>
    </recommendedName>
    <alternativeName>
        <fullName evidence="10">Cytidine monophosphate kinase</fullName>
        <shortName evidence="10">CMP kinase</shortName>
    </alternativeName>
</protein>
<dbReference type="Pfam" id="PF13189">
    <property type="entry name" value="Cytidylate_kin2"/>
    <property type="match status" value="1"/>
</dbReference>
<feature type="binding site" evidence="10">
    <location>
        <begin position="7"/>
        <end position="15"/>
    </location>
    <ligand>
        <name>ATP</name>
        <dbReference type="ChEBI" id="CHEBI:30616"/>
    </ligand>
</feature>
<evidence type="ECO:0000256" key="8">
    <source>
        <dbReference type="ARBA" id="ARBA00047615"/>
    </source>
</evidence>
<dbReference type="SUPFAM" id="SSF52540">
    <property type="entry name" value="P-loop containing nucleoside triphosphate hydrolases"/>
    <property type="match status" value="1"/>
</dbReference>